<dbReference type="AlphaFoldDB" id="C0PJ23"/>
<feature type="region of interest" description="Disordered" evidence="1">
    <location>
        <begin position="171"/>
        <end position="223"/>
    </location>
</feature>
<feature type="compositionally biased region" description="Acidic residues" evidence="1">
    <location>
        <begin position="213"/>
        <end position="223"/>
    </location>
</feature>
<sequence length="223" mass="23765">MTEEREHADVVGFYLIWRWWLPGSPRPPCWSCASAGFLRRRSLCPARRRRQLRLVSSKCDSSWNRLHCWQKRWRRPARRTTDALRCASHTLCLRLYRFSTPMSALHRSTWQLGPAPPAAWAFTAAPLLAAAAGEAPAAATLLATAREVPPAPASSAGLLLSSTPCGGGSGSGSAPLLLAAPESSEPSPDAAAAASAAMDAAAELEGAMPPVPAEEEESGIELA</sequence>
<proteinExistence type="evidence at transcript level"/>
<evidence type="ECO:0000313" key="2">
    <source>
        <dbReference type="EMBL" id="ACN35189.1"/>
    </source>
</evidence>
<evidence type="ECO:0000256" key="1">
    <source>
        <dbReference type="SAM" id="MobiDB-lite"/>
    </source>
</evidence>
<protein>
    <submittedName>
        <fullName evidence="2">Uncharacterized protein</fullName>
    </submittedName>
</protein>
<reference evidence="2" key="1">
    <citation type="journal article" date="2009" name="PLoS Genet.">
        <title>Sequencing, mapping, and analysis of 27,455 maize full-length cDNAs.</title>
        <authorList>
            <person name="Soderlund C."/>
            <person name="Descour A."/>
            <person name="Kudrna D."/>
            <person name="Bomhoff M."/>
            <person name="Boyd L."/>
            <person name="Currie J."/>
            <person name="Angelova A."/>
            <person name="Collura K."/>
            <person name="Wissotski M."/>
            <person name="Ashley E."/>
            <person name="Morrow D."/>
            <person name="Fernandes J."/>
            <person name="Walbot V."/>
            <person name="Yu Y."/>
        </authorList>
    </citation>
    <scope>NUCLEOTIDE SEQUENCE</scope>
    <source>
        <strain evidence="2">B73</strain>
    </source>
</reference>
<dbReference type="EMBL" id="BT068292">
    <property type="protein sequence ID" value="ACN35189.1"/>
    <property type="molecule type" value="mRNA"/>
</dbReference>
<reference evidence="2" key="2">
    <citation type="submission" date="2012-06" db="EMBL/GenBank/DDBJ databases">
        <authorList>
            <person name="Yu Y."/>
            <person name="Currie J."/>
            <person name="Lomeli R."/>
            <person name="Angelova A."/>
            <person name="Collura K."/>
            <person name="Wissotski M."/>
            <person name="Campos D."/>
            <person name="Kudrna D."/>
            <person name="Golser W."/>
            <person name="Ashely E."/>
            <person name="Descour A."/>
            <person name="Fernandes J."/>
            <person name="Soderlund C."/>
            <person name="Walbot V."/>
        </authorList>
    </citation>
    <scope>NUCLEOTIDE SEQUENCE</scope>
    <source>
        <strain evidence="2">B73</strain>
    </source>
</reference>
<accession>C0PJ23</accession>
<organism evidence="2">
    <name type="scientific">Zea mays</name>
    <name type="common">Maize</name>
    <dbReference type="NCBI Taxonomy" id="4577"/>
    <lineage>
        <taxon>Eukaryota</taxon>
        <taxon>Viridiplantae</taxon>
        <taxon>Streptophyta</taxon>
        <taxon>Embryophyta</taxon>
        <taxon>Tracheophyta</taxon>
        <taxon>Spermatophyta</taxon>
        <taxon>Magnoliopsida</taxon>
        <taxon>Liliopsida</taxon>
        <taxon>Poales</taxon>
        <taxon>Poaceae</taxon>
        <taxon>PACMAD clade</taxon>
        <taxon>Panicoideae</taxon>
        <taxon>Andropogonodae</taxon>
        <taxon>Andropogoneae</taxon>
        <taxon>Tripsacinae</taxon>
        <taxon>Zea</taxon>
    </lineage>
</organism>
<name>C0PJ23_MAIZE</name>
<feature type="compositionally biased region" description="Low complexity" evidence="1">
    <location>
        <begin position="172"/>
        <end position="207"/>
    </location>
</feature>